<accession>G8WR48</accession>
<evidence type="ECO:0000256" key="1">
    <source>
        <dbReference type="SAM" id="MobiDB-lite"/>
    </source>
</evidence>
<keyword evidence="3" id="KW-1185">Reference proteome</keyword>
<dbReference type="PATRIC" id="fig|1003195.29.peg.3829"/>
<feature type="region of interest" description="Disordered" evidence="1">
    <location>
        <begin position="18"/>
        <end position="44"/>
    </location>
</feature>
<protein>
    <submittedName>
        <fullName evidence="2">Uncharacterized protein</fullName>
    </submittedName>
</protein>
<evidence type="ECO:0000313" key="2">
    <source>
        <dbReference type="EMBL" id="AEW96204.1"/>
    </source>
</evidence>
<organism evidence="2 3">
    <name type="scientific">Streptantibioticus cattleyicolor (strain ATCC 35852 / DSM 46488 / JCM 4925 / NBRC 14057 / NRRL 8057)</name>
    <name type="common">Streptomyces cattleya</name>
    <dbReference type="NCBI Taxonomy" id="1003195"/>
    <lineage>
        <taxon>Bacteria</taxon>
        <taxon>Bacillati</taxon>
        <taxon>Actinomycetota</taxon>
        <taxon>Actinomycetes</taxon>
        <taxon>Kitasatosporales</taxon>
        <taxon>Streptomycetaceae</taxon>
        <taxon>Streptantibioticus</taxon>
    </lineage>
</organism>
<reference evidence="3" key="1">
    <citation type="submission" date="2011-12" db="EMBL/GenBank/DDBJ databases">
        <title>Complete genome sequence of Streptomyces cattleya strain DSM 46488.</title>
        <authorList>
            <person name="Ou H.-Y."/>
            <person name="Li P."/>
            <person name="Zhao C."/>
            <person name="O'Hagan D."/>
            <person name="Deng Z."/>
        </authorList>
    </citation>
    <scope>NUCLEOTIDE SEQUENCE [LARGE SCALE GENOMIC DNA]</scope>
    <source>
        <strain evidence="3">ATCC 35852 / DSM 46488 / JCM 4925 / NBRC 14057 / NRRL 8057</strain>
    </source>
</reference>
<dbReference type="HOGENOM" id="CLU_3222491_0_0_11"/>
<dbReference type="Proteomes" id="UP000007842">
    <property type="component" value="Chromosome"/>
</dbReference>
<dbReference type="AlphaFoldDB" id="G8WR48"/>
<name>G8WR48_STREN</name>
<dbReference type="STRING" id="1003195.SCATT_38330"/>
<gene>
    <name evidence="2" type="ordered locus">SCATT_38330</name>
</gene>
<sequence length="44" mass="5082">MAQACRKGVQHIWLRCARRRTPPEARRPGRVAENSNPSTDEEHL</sequence>
<dbReference type="EMBL" id="CP003219">
    <property type="protein sequence ID" value="AEW96204.1"/>
    <property type="molecule type" value="Genomic_DNA"/>
</dbReference>
<evidence type="ECO:0000313" key="3">
    <source>
        <dbReference type="Proteomes" id="UP000007842"/>
    </source>
</evidence>
<proteinExistence type="predicted"/>
<dbReference type="KEGG" id="scy:SCATT_38330"/>